<dbReference type="Proteomes" id="UP001652581">
    <property type="component" value="Chromosome 24"/>
</dbReference>
<sequence length="215" mass="23449">MLPEAGTEASRGFQRPPSIVSRGAWLRQPGGALENIVGAECPGLNVRASSCELLPSGIKRKKWNCVFPLKRTQNLRRWRKCIFHPYNYGGKDGISLAGTPHSLRTPKIVSKRCRGSCKKGTFPCALPPAPPVVTPSVTVARYQNQVADAGLNNHHQSQDTELFIPMKELPVLSLYINPLCIPVPSQAAICSSSLQFCHFDSVTGVESHGISICFN</sequence>
<dbReference type="RefSeq" id="XP_072804988.1">
    <property type="nucleotide sequence ID" value="XM_072948887.1"/>
</dbReference>
<dbReference type="GeneID" id="140688912"/>
<name>A0ABM5C8K4_VICPA</name>
<proteinExistence type="predicted"/>
<keyword evidence="1" id="KW-1185">Reference proteome</keyword>
<organism evidence="1 2">
    <name type="scientific">Vicugna pacos</name>
    <name type="common">Alpaca</name>
    <name type="synonym">Lama pacos</name>
    <dbReference type="NCBI Taxonomy" id="30538"/>
    <lineage>
        <taxon>Eukaryota</taxon>
        <taxon>Metazoa</taxon>
        <taxon>Chordata</taxon>
        <taxon>Craniata</taxon>
        <taxon>Vertebrata</taxon>
        <taxon>Euteleostomi</taxon>
        <taxon>Mammalia</taxon>
        <taxon>Eutheria</taxon>
        <taxon>Laurasiatheria</taxon>
        <taxon>Artiodactyla</taxon>
        <taxon>Tylopoda</taxon>
        <taxon>Camelidae</taxon>
        <taxon>Vicugna</taxon>
    </lineage>
</organism>
<protein>
    <submittedName>
        <fullName evidence="2">Uncharacterized protein</fullName>
    </submittedName>
</protein>
<accession>A0ABM5C8K4</accession>
<gene>
    <name evidence="2" type="primary">LOC140688912</name>
</gene>
<evidence type="ECO:0000313" key="1">
    <source>
        <dbReference type="Proteomes" id="UP001652581"/>
    </source>
</evidence>
<reference evidence="2" key="1">
    <citation type="submission" date="2025-08" db="UniProtKB">
        <authorList>
            <consortium name="RefSeq"/>
        </authorList>
    </citation>
    <scope>IDENTIFICATION</scope>
</reference>
<evidence type="ECO:0000313" key="2">
    <source>
        <dbReference type="RefSeq" id="XP_072804988.1"/>
    </source>
</evidence>